<dbReference type="PANTHER" id="PTHR10589:SF29">
    <property type="entry name" value="UBIQUITIN CARBOXYL-TERMINAL HYDROLASE"/>
    <property type="match status" value="1"/>
</dbReference>
<evidence type="ECO:0000256" key="8">
    <source>
        <dbReference type="SAM" id="MobiDB-lite"/>
    </source>
</evidence>
<reference evidence="10 11" key="1">
    <citation type="submission" date="2020-01" db="EMBL/GenBank/DDBJ databases">
        <authorList>
            <consortium name="DOE Joint Genome Institute"/>
            <person name="Haridas S."/>
            <person name="Albert R."/>
            <person name="Binder M."/>
            <person name="Bloem J."/>
            <person name="Labutti K."/>
            <person name="Salamov A."/>
            <person name="Andreopoulos B."/>
            <person name="Baker S.E."/>
            <person name="Barry K."/>
            <person name="Bills G."/>
            <person name="Bluhm B.H."/>
            <person name="Cannon C."/>
            <person name="Castanera R."/>
            <person name="Culley D.E."/>
            <person name="Daum C."/>
            <person name="Ezra D."/>
            <person name="Gonzalez J.B."/>
            <person name="Henrissat B."/>
            <person name="Kuo A."/>
            <person name="Liang C."/>
            <person name="Lipzen A."/>
            <person name="Lutzoni F."/>
            <person name="Magnuson J."/>
            <person name="Mondo S."/>
            <person name="Nolan M."/>
            <person name="Ohm R."/>
            <person name="Pangilinan J."/>
            <person name="Park H.-J.H."/>
            <person name="Ramirez L."/>
            <person name="Alfaro M."/>
            <person name="Sun H."/>
            <person name="Tritt A."/>
            <person name="Yoshinaga Y."/>
            <person name="Zwiers L.-H.L."/>
            <person name="Turgeon B.G."/>
            <person name="Goodwin S.B."/>
            <person name="Spatafora J.W."/>
            <person name="Crous P.W."/>
            <person name="Grigoriev I.V."/>
        </authorList>
    </citation>
    <scope>NUCLEOTIDE SEQUENCE [LARGE SCALE GENOMIC DNA]</scope>
    <source>
        <strain evidence="10 11">CBS 611.86</strain>
    </source>
</reference>
<feature type="compositionally biased region" description="Basic and acidic residues" evidence="8">
    <location>
        <begin position="26"/>
        <end position="37"/>
    </location>
</feature>
<feature type="region of interest" description="Disordered" evidence="8">
    <location>
        <begin position="1"/>
        <end position="95"/>
    </location>
</feature>
<feature type="domain" description="UCH catalytic" evidence="9">
    <location>
        <begin position="101"/>
        <end position="347"/>
    </location>
</feature>
<feature type="site" description="Transition state stabilizer" evidence="6">
    <location>
        <position position="174"/>
    </location>
</feature>
<dbReference type="InterPro" id="IPR036959">
    <property type="entry name" value="Peptidase_C12_UCH_sf"/>
</dbReference>
<keyword evidence="2 6" id="KW-0645">Protease</keyword>
<evidence type="ECO:0000256" key="5">
    <source>
        <dbReference type="ARBA" id="ARBA00022807"/>
    </source>
</evidence>
<dbReference type="FunFam" id="3.40.532.10:FF:000010">
    <property type="entry name" value="Ubiquitin carboxyl-terminal hydrolase"/>
    <property type="match status" value="1"/>
</dbReference>
<organism evidence="10 11">
    <name type="scientific">Massariosphaeria phaeospora</name>
    <dbReference type="NCBI Taxonomy" id="100035"/>
    <lineage>
        <taxon>Eukaryota</taxon>
        <taxon>Fungi</taxon>
        <taxon>Dikarya</taxon>
        <taxon>Ascomycota</taxon>
        <taxon>Pezizomycotina</taxon>
        <taxon>Dothideomycetes</taxon>
        <taxon>Pleosporomycetidae</taxon>
        <taxon>Pleosporales</taxon>
        <taxon>Pleosporales incertae sedis</taxon>
        <taxon>Massariosphaeria</taxon>
    </lineage>
</organism>
<keyword evidence="3 6" id="KW-0833">Ubl conjugation pathway</keyword>
<feature type="active site" description="Proton donor" evidence="6">
    <location>
        <position position="286"/>
    </location>
</feature>
<feature type="site" description="Important for enzyme activity" evidence="6">
    <location>
        <position position="301"/>
    </location>
</feature>
<accession>A0A7C8M7U3</accession>
<proteinExistence type="inferred from homology"/>
<dbReference type="InterPro" id="IPR001578">
    <property type="entry name" value="Peptidase_C12_UCH"/>
</dbReference>
<evidence type="ECO:0000256" key="7">
    <source>
        <dbReference type="RuleBase" id="RU361215"/>
    </source>
</evidence>
<sequence length="493" mass="53560">MVSTRSAGRGQQQAADAAATKPIHKASTEDRDVDPELKPTVSNEVTAQEIVQVTKKRALPTAADEAGPSGKKAKSTSPEPVAFPSPPEQPATDMDKTTWQGFCEIESEPAYLTTILHDIGVQDVAVSEAFSMDPGCLATLPQPIYGLILLFRFRKVAQHNEVKECPNNLWFANQLPAQNSCATLAMINTVLNQPSLDIGEHLRQFKDFSKDLTPYQRGEAFASFQFVKKIHNSFATKMDILENDKSVAKKVEKANKAPRIKDARRSSEDTTATDSSSESLEDAAHHFIAFVPVGGDVWKLDGMDAQPTKMASFDEAAGEAWTTAIADDISGVMAAGDNDYNLLAVTQAPVAALRKRACLSVNTARLVESSLDAAEAGWRAFTFEGQIPPMSPAILAQMGIFDEQLAGAPVDEDTKAAIAGEGMEALLERLEQLAGDQQDVLAKYWDVKGEEDAAAEKAAERRAWDFVPAIKRWLEMLAENGHLAANLPNFKEE</sequence>
<protein>
    <recommendedName>
        <fullName evidence="7">Ubiquitin carboxyl-terminal hydrolase</fullName>
        <ecNumber evidence="7">3.4.19.12</ecNumber>
    </recommendedName>
</protein>
<evidence type="ECO:0000256" key="3">
    <source>
        <dbReference type="ARBA" id="ARBA00022786"/>
    </source>
</evidence>
<comment type="caution">
    <text evidence="10">The sequence shown here is derived from an EMBL/GenBank/DDBJ whole genome shotgun (WGS) entry which is preliminary data.</text>
</comment>
<feature type="compositionally biased region" description="Low complexity" evidence="8">
    <location>
        <begin position="269"/>
        <end position="278"/>
    </location>
</feature>
<dbReference type="OrthoDB" id="1924260at2759"/>
<dbReference type="PROSITE" id="PS52048">
    <property type="entry name" value="UCH_DOMAIN"/>
    <property type="match status" value="1"/>
</dbReference>
<comment type="catalytic activity">
    <reaction evidence="1 6 7">
        <text>Thiol-dependent hydrolysis of ester, thioester, amide, peptide and isopeptide bonds formed by the C-terminal Gly of ubiquitin (a 76-residue protein attached to proteins as an intracellular targeting signal).</text>
        <dbReference type="EC" id="3.4.19.12"/>
    </reaction>
</comment>
<dbReference type="Proteomes" id="UP000481861">
    <property type="component" value="Unassembled WGS sequence"/>
</dbReference>
<evidence type="ECO:0000256" key="1">
    <source>
        <dbReference type="ARBA" id="ARBA00000707"/>
    </source>
</evidence>
<keyword evidence="5 6" id="KW-0788">Thiol protease</keyword>
<evidence type="ECO:0000256" key="4">
    <source>
        <dbReference type="ARBA" id="ARBA00022801"/>
    </source>
</evidence>
<evidence type="ECO:0000313" key="10">
    <source>
        <dbReference type="EMBL" id="KAF2871039.1"/>
    </source>
</evidence>
<feature type="region of interest" description="Disordered" evidence="8">
    <location>
        <begin position="251"/>
        <end position="278"/>
    </location>
</feature>
<feature type="compositionally biased region" description="Basic and acidic residues" evidence="8">
    <location>
        <begin position="251"/>
        <end position="268"/>
    </location>
</feature>
<feature type="compositionally biased region" description="Polar residues" evidence="8">
    <location>
        <begin position="40"/>
        <end position="51"/>
    </location>
</feature>
<comment type="similarity">
    <text evidence="6 7">Belongs to the peptidase C12 family.</text>
</comment>
<gene>
    <name evidence="10" type="ORF">BDV95DRAFT_573131</name>
</gene>
<name>A0A7C8M7U3_9PLEO</name>
<feature type="active site" description="Nucleophile" evidence="6">
    <location>
        <position position="181"/>
    </location>
</feature>
<dbReference type="Pfam" id="PF01088">
    <property type="entry name" value="Peptidase_C12"/>
    <property type="match status" value="1"/>
</dbReference>
<dbReference type="SUPFAM" id="SSF54001">
    <property type="entry name" value="Cysteine proteinases"/>
    <property type="match status" value="1"/>
</dbReference>
<dbReference type="GO" id="GO:0005737">
    <property type="term" value="C:cytoplasm"/>
    <property type="evidence" value="ECO:0007669"/>
    <property type="project" value="TreeGrafter"/>
</dbReference>
<dbReference type="GO" id="GO:0016579">
    <property type="term" value="P:protein deubiquitination"/>
    <property type="evidence" value="ECO:0007669"/>
    <property type="project" value="TreeGrafter"/>
</dbReference>
<evidence type="ECO:0000256" key="2">
    <source>
        <dbReference type="ARBA" id="ARBA00022670"/>
    </source>
</evidence>
<dbReference type="Gene3D" id="3.40.532.10">
    <property type="entry name" value="Peptidase C12, ubiquitin carboxyl-terminal hydrolase"/>
    <property type="match status" value="1"/>
</dbReference>
<keyword evidence="4 6" id="KW-0378">Hydrolase</keyword>
<evidence type="ECO:0000313" key="11">
    <source>
        <dbReference type="Proteomes" id="UP000481861"/>
    </source>
</evidence>
<dbReference type="EC" id="3.4.19.12" evidence="7"/>
<dbReference type="GO" id="GO:0006511">
    <property type="term" value="P:ubiquitin-dependent protein catabolic process"/>
    <property type="evidence" value="ECO:0007669"/>
    <property type="project" value="UniProtKB-UniRule"/>
</dbReference>
<dbReference type="AlphaFoldDB" id="A0A7C8M7U3"/>
<keyword evidence="11" id="KW-1185">Reference proteome</keyword>
<dbReference type="PANTHER" id="PTHR10589">
    <property type="entry name" value="UBIQUITIN CARBOXYL-TERMINAL HYDROLASE"/>
    <property type="match status" value="1"/>
</dbReference>
<dbReference type="EMBL" id="JAADJZ010000012">
    <property type="protein sequence ID" value="KAF2871039.1"/>
    <property type="molecule type" value="Genomic_DNA"/>
</dbReference>
<dbReference type="InterPro" id="IPR038765">
    <property type="entry name" value="Papain-like_cys_pep_sf"/>
</dbReference>
<evidence type="ECO:0000256" key="6">
    <source>
        <dbReference type="PROSITE-ProRule" id="PRU01393"/>
    </source>
</evidence>
<feature type="compositionally biased region" description="Polar residues" evidence="8">
    <location>
        <begin position="1"/>
        <end position="10"/>
    </location>
</feature>
<dbReference type="PRINTS" id="PR00707">
    <property type="entry name" value="UBCTHYDRLASE"/>
</dbReference>
<evidence type="ECO:0000259" key="9">
    <source>
        <dbReference type="PROSITE" id="PS52048"/>
    </source>
</evidence>
<dbReference type="GO" id="GO:0004843">
    <property type="term" value="F:cysteine-type deubiquitinase activity"/>
    <property type="evidence" value="ECO:0007669"/>
    <property type="project" value="UniProtKB-UniRule"/>
</dbReference>